<evidence type="ECO:0000313" key="2">
    <source>
        <dbReference type="EMBL" id="SHE70317.1"/>
    </source>
</evidence>
<dbReference type="AlphaFoldDB" id="A0A0X1U9B1"/>
<proteinExistence type="predicted"/>
<dbReference type="Proteomes" id="UP000068026">
    <property type="component" value="Chromosome"/>
</dbReference>
<keyword evidence="3" id="KW-1185">Reference proteome</keyword>
<reference evidence="3" key="2">
    <citation type="submission" date="2016-01" db="EMBL/GenBank/DDBJ databases">
        <authorList>
            <person name="Poehlein A."/>
            <person name="Schlien K."/>
            <person name="Gottschalk G."/>
            <person name="Buckel W."/>
            <person name="Daniel R."/>
        </authorList>
    </citation>
    <scope>NUCLEOTIDE SEQUENCE [LARGE SCALE GENOMIC DNA]</scope>
    <source>
        <strain evidence="3">X2</strain>
    </source>
</reference>
<gene>
    <name evidence="1" type="ORF">CPRO_19320</name>
    <name evidence="2" type="ORF">SAMN02745151_01533</name>
</gene>
<dbReference type="Proteomes" id="UP000184204">
    <property type="component" value="Unassembled WGS sequence"/>
</dbReference>
<name>A0A0X1U9B1_ANAPI</name>
<sequence>MQKEKLLSELYNGNLCPIAKEVVQGSEYQKCMAELAEIEEKFSDLLDAEEKEKLQDFVTAQGKLCCINAEERFTQGFRMGAKLILEIMNKDDGELEFLEN</sequence>
<reference evidence="2" key="3">
    <citation type="submission" date="2016-11" db="EMBL/GenBank/DDBJ databases">
        <authorList>
            <person name="Varghese N."/>
            <person name="Submissions S."/>
        </authorList>
    </citation>
    <scope>NUCLEOTIDE SEQUENCE</scope>
    <source>
        <strain evidence="2">DSM 1682</strain>
    </source>
</reference>
<dbReference type="RefSeq" id="WP_066050884.1">
    <property type="nucleotide sequence ID" value="NZ_CP014223.1"/>
</dbReference>
<dbReference type="EMBL" id="FQUA01000005">
    <property type="protein sequence ID" value="SHE70317.1"/>
    <property type="molecule type" value="Genomic_DNA"/>
</dbReference>
<evidence type="ECO:0000313" key="1">
    <source>
        <dbReference type="EMBL" id="AMJ41514.1"/>
    </source>
</evidence>
<reference evidence="4" key="4">
    <citation type="submission" date="2016-11" db="EMBL/GenBank/DDBJ databases">
        <authorList>
            <person name="Jaros S."/>
            <person name="Januszkiewicz K."/>
            <person name="Wedrychowicz H."/>
        </authorList>
    </citation>
    <scope>NUCLEOTIDE SEQUENCE [LARGE SCALE GENOMIC DNA]</scope>
    <source>
        <strain evidence="4">DSM 1682</strain>
    </source>
</reference>
<organism evidence="2 4">
    <name type="scientific">Anaerotignum propionicum DSM 1682</name>
    <dbReference type="NCBI Taxonomy" id="991789"/>
    <lineage>
        <taxon>Bacteria</taxon>
        <taxon>Bacillati</taxon>
        <taxon>Bacillota</taxon>
        <taxon>Clostridia</taxon>
        <taxon>Lachnospirales</taxon>
        <taxon>Anaerotignaceae</taxon>
        <taxon>Anaerotignum</taxon>
    </lineage>
</organism>
<evidence type="ECO:0000313" key="4">
    <source>
        <dbReference type="Proteomes" id="UP000184204"/>
    </source>
</evidence>
<dbReference type="KEGG" id="cpro:CPRO_19320"/>
<reference evidence="1 3" key="1">
    <citation type="journal article" date="2016" name="Genome Announc.">
        <title>Complete Genome Sequence of the Amino Acid-Fermenting Clostridium propionicum X2 (DSM 1682).</title>
        <authorList>
            <person name="Poehlein A."/>
            <person name="Schlien K."/>
            <person name="Chowdhury N.P."/>
            <person name="Gottschalk G."/>
            <person name="Buckel W."/>
            <person name="Daniel R."/>
        </authorList>
    </citation>
    <scope>NUCLEOTIDE SEQUENCE [LARGE SCALE GENOMIC DNA]</scope>
    <source>
        <strain evidence="1 3">X2</strain>
    </source>
</reference>
<dbReference type="InterPro" id="IPR049215">
    <property type="entry name" value="DUF6809"/>
</dbReference>
<dbReference type="EMBL" id="CP014223">
    <property type="protein sequence ID" value="AMJ41514.1"/>
    <property type="molecule type" value="Genomic_DNA"/>
</dbReference>
<dbReference type="OrthoDB" id="2084615at2"/>
<accession>A0A0X1U9B1</accession>
<protein>
    <submittedName>
        <fullName evidence="2">Uncharacterized protein</fullName>
    </submittedName>
</protein>
<dbReference type="Pfam" id="PF20648">
    <property type="entry name" value="DUF6809"/>
    <property type="match status" value="1"/>
</dbReference>
<evidence type="ECO:0000313" key="3">
    <source>
        <dbReference type="Proteomes" id="UP000068026"/>
    </source>
</evidence>